<evidence type="ECO:0000313" key="2">
    <source>
        <dbReference type="EMBL" id="MBB5758826.1"/>
    </source>
</evidence>
<gene>
    <name evidence="2" type="ORF">HNR00_003553</name>
</gene>
<sequence>MSAGVYLEEARTLAGTCIARERARHGGNADEARDRLARRIGWAPGTLYNLMRERLKGLDYDLRLRLTEYAVEDLQNEIDALTREMERARNLRGPQSVALADKAQKLLTEAQALHARLGGGGDQ</sequence>
<feature type="coiled-coil region" evidence="1">
    <location>
        <begin position="64"/>
        <end position="91"/>
    </location>
</feature>
<evidence type="ECO:0000256" key="1">
    <source>
        <dbReference type="SAM" id="Coils"/>
    </source>
</evidence>
<proteinExistence type="predicted"/>
<dbReference type="Proteomes" id="UP000583454">
    <property type="component" value="Unassembled WGS sequence"/>
</dbReference>
<evidence type="ECO:0000313" key="3">
    <source>
        <dbReference type="Proteomes" id="UP000583454"/>
    </source>
</evidence>
<dbReference type="EMBL" id="JACHOP010000017">
    <property type="protein sequence ID" value="MBB5758826.1"/>
    <property type="molecule type" value="Genomic_DNA"/>
</dbReference>
<accession>A0A840ZMK5</accession>
<keyword evidence="1" id="KW-0175">Coiled coil</keyword>
<comment type="caution">
    <text evidence="2">The sequence shown here is derived from an EMBL/GenBank/DDBJ whole genome shotgun (WGS) entry which is preliminary data.</text>
</comment>
<dbReference type="AlphaFoldDB" id="A0A840ZMK5"/>
<reference evidence="2 3" key="1">
    <citation type="submission" date="2020-08" db="EMBL/GenBank/DDBJ databases">
        <title>Genomic Encyclopedia of Type Strains, Phase IV (KMG-IV): sequencing the most valuable type-strain genomes for metagenomic binning, comparative biology and taxonomic classification.</title>
        <authorList>
            <person name="Goeker M."/>
        </authorList>
    </citation>
    <scope>NUCLEOTIDE SEQUENCE [LARGE SCALE GENOMIC DNA]</scope>
    <source>
        <strain evidence="2 3">DSM 2163</strain>
    </source>
</reference>
<protein>
    <submittedName>
        <fullName evidence="2">Uncharacterized protein</fullName>
    </submittedName>
</protein>
<dbReference type="RefSeq" id="WP_183571605.1">
    <property type="nucleotide sequence ID" value="NZ_JACHOP010000017.1"/>
</dbReference>
<name>A0A840ZMK5_9HYPH</name>
<organism evidence="2 3">
    <name type="scientific">Methylorubrum rhodinum</name>
    <dbReference type="NCBI Taxonomy" id="29428"/>
    <lineage>
        <taxon>Bacteria</taxon>
        <taxon>Pseudomonadati</taxon>
        <taxon>Pseudomonadota</taxon>
        <taxon>Alphaproteobacteria</taxon>
        <taxon>Hyphomicrobiales</taxon>
        <taxon>Methylobacteriaceae</taxon>
        <taxon>Methylorubrum</taxon>
    </lineage>
</organism>
<keyword evidence="3" id="KW-1185">Reference proteome</keyword>